<protein>
    <recommendedName>
        <fullName evidence="13">Cation-transporting ATPase</fullName>
        <ecNumber evidence="13">7.2.2.-</ecNumber>
    </recommendedName>
</protein>
<dbReference type="InterPro" id="IPR059000">
    <property type="entry name" value="ATPase_P-type_domA"/>
</dbReference>
<organism evidence="18 19">
    <name type="scientific">Mesorhabditis spiculigera</name>
    <dbReference type="NCBI Taxonomy" id="96644"/>
    <lineage>
        <taxon>Eukaryota</taxon>
        <taxon>Metazoa</taxon>
        <taxon>Ecdysozoa</taxon>
        <taxon>Nematoda</taxon>
        <taxon>Chromadorea</taxon>
        <taxon>Rhabditida</taxon>
        <taxon>Rhabditina</taxon>
        <taxon>Rhabditomorpha</taxon>
        <taxon>Rhabditoidea</taxon>
        <taxon>Rhabditidae</taxon>
        <taxon>Mesorhabditinae</taxon>
        <taxon>Mesorhabditis</taxon>
    </lineage>
</organism>
<dbReference type="InterPro" id="IPR044492">
    <property type="entry name" value="P_typ_ATPase_HD_dom"/>
</dbReference>
<feature type="non-terminal residue" evidence="18">
    <location>
        <position position="1"/>
    </location>
</feature>
<evidence type="ECO:0000256" key="14">
    <source>
        <dbReference type="SAM" id="MobiDB-lite"/>
    </source>
</evidence>
<dbReference type="PROSITE" id="PS00154">
    <property type="entry name" value="ATPASE_E1_E2"/>
    <property type="match status" value="1"/>
</dbReference>
<evidence type="ECO:0000259" key="15">
    <source>
        <dbReference type="Pfam" id="PF00122"/>
    </source>
</evidence>
<keyword evidence="8 13" id="KW-0460">Magnesium</keyword>
<comment type="catalytic activity">
    <reaction evidence="12 13">
        <text>ATP + H2O = ADP + phosphate + H(+)</text>
        <dbReference type="Rhea" id="RHEA:13065"/>
        <dbReference type="ChEBI" id="CHEBI:15377"/>
        <dbReference type="ChEBI" id="CHEBI:15378"/>
        <dbReference type="ChEBI" id="CHEBI:30616"/>
        <dbReference type="ChEBI" id="CHEBI:43474"/>
        <dbReference type="ChEBI" id="CHEBI:456216"/>
    </reaction>
</comment>
<feature type="transmembrane region" description="Helical" evidence="13">
    <location>
        <begin position="1030"/>
        <end position="1050"/>
    </location>
</feature>
<feature type="transmembrane region" description="Helical" evidence="13">
    <location>
        <begin position="942"/>
        <end position="965"/>
    </location>
</feature>
<dbReference type="PRINTS" id="PR00119">
    <property type="entry name" value="CATATPASE"/>
</dbReference>
<evidence type="ECO:0000256" key="6">
    <source>
        <dbReference type="ARBA" id="ARBA00022741"/>
    </source>
</evidence>
<dbReference type="SUPFAM" id="SSF56784">
    <property type="entry name" value="HAD-like"/>
    <property type="match status" value="1"/>
</dbReference>
<feature type="transmembrane region" description="Helical" evidence="13">
    <location>
        <begin position="189"/>
        <end position="211"/>
    </location>
</feature>
<dbReference type="Gene3D" id="2.70.150.10">
    <property type="entry name" value="Calcium-transporting ATPase, cytoplasmic transduction domain A"/>
    <property type="match status" value="1"/>
</dbReference>
<dbReference type="Proteomes" id="UP001177023">
    <property type="component" value="Unassembled WGS sequence"/>
</dbReference>
<dbReference type="Pfam" id="PF00690">
    <property type="entry name" value="Cation_ATPase_N"/>
    <property type="match status" value="1"/>
</dbReference>
<evidence type="ECO:0000256" key="5">
    <source>
        <dbReference type="ARBA" id="ARBA00022723"/>
    </source>
</evidence>
<dbReference type="EC" id="7.2.2.-" evidence="13"/>
<dbReference type="Gene3D" id="3.40.1110.10">
    <property type="entry name" value="Calcium-transporting ATPase, cytoplasmic domain N"/>
    <property type="match status" value="1"/>
</dbReference>
<evidence type="ECO:0000256" key="3">
    <source>
        <dbReference type="ARBA" id="ARBA00022553"/>
    </source>
</evidence>
<dbReference type="GO" id="GO:0046872">
    <property type="term" value="F:metal ion binding"/>
    <property type="evidence" value="ECO:0007669"/>
    <property type="project" value="UniProtKB-UniRule"/>
</dbReference>
<evidence type="ECO:0000259" key="17">
    <source>
        <dbReference type="Pfam" id="PF12409"/>
    </source>
</evidence>
<dbReference type="SFLD" id="SFLDG00002">
    <property type="entry name" value="C1.7:_P-type_atpase_like"/>
    <property type="match status" value="1"/>
</dbReference>
<dbReference type="InterPro" id="IPR001757">
    <property type="entry name" value="P_typ_ATPase"/>
</dbReference>
<evidence type="ECO:0000256" key="10">
    <source>
        <dbReference type="ARBA" id="ARBA00022989"/>
    </source>
</evidence>
<evidence type="ECO:0000256" key="12">
    <source>
        <dbReference type="ARBA" id="ARBA00049360"/>
    </source>
</evidence>
<reference evidence="18" key="1">
    <citation type="submission" date="2023-06" db="EMBL/GenBank/DDBJ databases">
        <authorList>
            <person name="Delattre M."/>
        </authorList>
    </citation>
    <scope>NUCLEOTIDE SEQUENCE</scope>
    <source>
        <strain evidence="18">AF72</strain>
    </source>
</reference>
<dbReference type="GO" id="GO:0005886">
    <property type="term" value="C:plasma membrane"/>
    <property type="evidence" value="ECO:0007669"/>
    <property type="project" value="UniProtKB-ARBA"/>
</dbReference>
<dbReference type="FunFam" id="3.40.50.1000:FF:000068">
    <property type="entry name" value="Cation-transporting ATPase"/>
    <property type="match status" value="1"/>
</dbReference>
<proteinExistence type="inferred from homology"/>
<dbReference type="Pfam" id="PF00122">
    <property type="entry name" value="E1-E2_ATPase"/>
    <property type="match status" value="1"/>
</dbReference>
<dbReference type="InterPro" id="IPR008250">
    <property type="entry name" value="ATPase_P-typ_transduc_dom_A_sf"/>
</dbReference>
<keyword evidence="5 13" id="KW-0479">Metal-binding</keyword>
<keyword evidence="6 13" id="KW-0547">Nucleotide-binding</keyword>
<feature type="transmembrane region" description="Helical" evidence="13">
    <location>
        <begin position="977"/>
        <end position="1004"/>
    </location>
</feature>
<feature type="transmembrane region" description="Helical" evidence="13">
    <location>
        <begin position="217"/>
        <end position="237"/>
    </location>
</feature>
<dbReference type="NCBIfam" id="TIGR01657">
    <property type="entry name" value="P-ATPase-V"/>
    <property type="match status" value="1"/>
</dbReference>
<dbReference type="EMBL" id="CATQJA010002656">
    <property type="protein sequence ID" value="CAJ0579405.1"/>
    <property type="molecule type" value="Genomic_DNA"/>
</dbReference>
<feature type="transmembrane region" description="Helical" evidence="13">
    <location>
        <begin position="430"/>
        <end position="450"/>
    </location>
</feature>
<evidence type="ECO:0000256" key="13">
    <source>
        <dbReference type="RuleBase" id="RU362082"/>
    </source>
</evidence>
<dbReference type="InterPro" id="IPR036412">
    <property type="entry name" value="HAD-like_sf"/>
</dbReference>
<dbReference type="AlphaFoldDB" id="A0AA36D1W8"/>
<feature type="transmembrane region" description="Helical" evidence="13">
    <location>
        <begin position="1062"/>
        <end position="1089"/>
    </location>
</feature>
<dbReference type="FunFam" id="3.40.1110.10:FF:000130">
    <property type="entry name" value="Cation-transporting ATPase"/>
    <property type="match status" value="1"/>
</dbReference>
<dbReference type="GO" id="GO:0015662">
    <property type="term" value="F:P-type ion transporter activity"/>
    <property type="evidence" value="ECO:0007669"/>
    <property type="project" value="InterPro"/>
</dbReference>
<dbReference type="GO" id="GO:0015203">
    <property type="term" value="F:polyamine transmembrane transporter activity"/>
    <property type="evidence" value="ECO:0007669"/>
    <property type="project" value="TreeGrafter"/>
</dbReference>
<name>A0AA36D1W8_9BILA</name>
<sequence length="1205" mass="135232">MGGAAPEVRAGGPPGHHTRVQSGDIYMDIYGYRTTAMRNFVFYALSFCTLGIFRLLLHWKEEWYISMRAEKCTLEEATIVYIIDENHTIVYRSVQIIQQKAGGRPLILPDGKGDYKEVPRIRFFTFRKMVYAWFEEDGKFMPPSSLDSTAPVKVFIDRMDDSAGLTTEKVDQRRITYGKNIIEVKLKPIVVLLFKEAITPFYIFQVLSVSLWYWDEYLYYASVIVVISVGSLALDVYQTRAQEKKLRSMVHSTGEITVLRDGGKLVTFDSSEVVPGDIIVIPKLGGVMHCDAILMTGTVIVNESMLTGESVPVTKVAMTGIDEDNTTGDVRFDFEKHSKHILFCGTQVLQTRFYGGHHVRAMVIRTAFSTTKGQLVRSIMYPKPVDIEFNRDLLRFVGFLCCIASVGFAYTLGMMIHYHAAWKKTLIRSLDLITCVVPPALPAAMSVGIINANGRLRKKDIYCISPSVINTCGAINACCFDKTGTLTEDGLDFQTLRPVHPPSNSRKRAEFGEETAALVPSKMPNNAEIIKAIAACHSLTRIEGVLQGDPLDLIVFNQTHWTLDEGNQSAEEETSQFDQVQPTVVRPPQNDRDFYGADEFAVVRQFTFSSALQRMSVIVGSPNAVSQHEMTIYCKGSPEMILSLCDPATVPADYLDHVNKYAQHGYRLISVASRRLDLNFAQAQKVPRQDVEADLELLGLVVMENRVKPVTKGVIRQLNSARIRTVMVTGDNLLTAMSVARECGIIRSDRKAYLLEHRPDSKTPDGRTVLTVKENVSADPDDFVDLSDGAENEVEKMLTSNYQLSVAGGTFAVITREYPEILDDLMAVCDVFARMAPEQKQYLVNYLQTLEYTVSMCGDGANDCAALKAAHAGISLSDAEASIAAPFTSKVADIRCVPTVIREGRAALVTSFGVFKYMANYSIAQFTSVMLMYYRLTNLTDFQFLYIDLFLATFIALFFGNTGACDYLARIPPPTKLLSIASVVSVVGQMAIYAAAQFFIYVWVTRQPWFFMNILQEDYSDADLRSHQGTATWCLSLFQYIVLAFLYSKAAPYRQTILNNKMLCFAIALTTAVSLYITLWPAGWVISFLEYDPIPYFEDRLFVVVVSAACCGVSYLFNKIVIEYLILFRLEKWRKIRKLRDPTSTIPKWERIILRIGKDVSWLGKYAEIEGIAEKPKTNGFHPKFSTGKVRKSELVDQIDEFTPL</sequence>
<evidence type="ECO:0000313" key="19">
    <source>
        <dbReference type="Proteomes" id="UP001177023"/>
    </source>
</evidence>
<feature type="transmembrane region" description="Helical" evidence="13">
    <location>
        <begin position="40"/>
        <end position="57"/>
    </location>
</feature>
<dbReference type="SUPFAM" id="SSF81665">
    <property type="entry name" value="Calcium ATPase, transmembrane domain M"/>
    <property type="match status" value="1"/>
</dbReference>
<feature type="transmembrane region" description="Helical" evidence="13">
    <location>
        <begin position="918"/>
        <end position="936"/>
    </location>
</feature>
<dbReference type="PRINTS" id="PR00121">
    <property type="entry name" value="NAKATPASE"/>
</dbReference>
<dbReference type="InterPro" id="IPR023299">
    <property type="entry name" value="ATPase_P-typ_cyto_dom_N"/>
</dbReference>
<feature type="region of interest" description="Disordered" evidence="14">
    <location>
        <begin position="567"/>
        <end position="586"/>
    </location>
</feature>
<dbReference type="GO" id="GO:0005524">
    <property type="term" value="F:ATP binding"/>
    <property type="evidence" value="ECO:0007669"/>
    <property type="project" value="UniProtKB-UniRule"/>
</dbReference>
<keyword evidence="4 13" id="KW-0812">Transmembrane</keyword>
<dbReference type="InterPro" id="IPR006544">
    <property type="entry name" value="P-type_TPase_V"/>
</dbReference>
<dbReference type="NCBIfam" id="TIGR01494">
    <property type="entry name" value="ATPase_P-type"/>
    <property type="match status" value="2"/>
</dbReference>
<evidence type="ECO:0000256" key="4">
    <source>
        <dbReference type="ARBA" id="ARBA00022692"/>
    </source>
</evidence>
<dbReference type="CDD" id="cd07542">
    <property type="entry name" value="P-type_ATPase_cation"/>
    <property type="match status" value="1"/>
</dbReference>
<evidence type="ECO:0000256" key="7">
    <source>
        <dbReference type="ARBA" id="ARBA00022840"/>
    </source>
</evidence>
<keyword evidence="11 13" id="KW-0472">Membrane</keyword>
<dbReference type="PANTHER" id="PTHR45630:SF8">
    <property type="entry name" value="CATION-TRANSPORTING ATPASE"/>
    <property type="match status" value="1"/>
</dbReference>
<dbReference type="SFLD" id="SFLDF00027">
    <property type="entry name" value="p-type_atpase"/>
    <property type="match status" value="1"/>
</dbReference>
<dbReference type="FunFam" id="1.20.1110.10:FF:000023">
    <property type="entry name" value="Cation-transporting ATPase"/>
    <property type="match status" value="1"/>
</dbReference>
<dbReference type="SUPFAM" id="SSF81653">
    <property type="entry name" value="Calcium ATPase, transduction domain A"/>
    <property type="match status" value="1"/>
</dbReference>
<evidence type="ECO:0000256" key="9">
    <source>
        <dbReference type="ARBA" id="ARBA00022967"/>
    </source>
</evidence>
<dbReference type="PANTHER" id="PTHR45630">
    <property type="entry name" value="CATION-TRANSPORTING ATPASE-RELATED"/>
    <property type="match status" value="1"/>
</dbReference>
<comment type="similarity">
    <text evidence="2 13">Belongs to the cation transport ATPase (P-type) (TC 3.A.3) family. Type V subfamily.</text>
</comment>
<evidence type="ECO:0000256" key="1">
    <source>
        <dbReference type="ARBA" id="ARBA00004141"/>
    </source>
</evidence>
<feature type="transmembrane region" description="Helical" evidence="13">
    <location>
        <begin position="1101"/>
        <end position="1128"/>
    </location>
</feature>
<dbReference type="InterPro" id="IPR047821">
    <property type="entry name" value="P5B-type_ATPase"/>
</dbReference>
<feature type="domain" description="P5B-type ATPase N-terminal" evidence="17">
    <location>
        <begin position="24"/>
        <end position="133"/>
    </location>
</feature>
<dbReference type="GO" id="GO:0019829">
    <property type="term" value="F:ATPase-coupled monoatomic cation transmembrane transporter activity"/>
    <property type="evidence" value="ECO:0007669"/>
    <property type="project" value="UniProtKB-UniRule"/>
</dbReference>
<dbReference type="InterPro" id="IPR023214">
    <property type="entry name" value="HAD_sf"/>
</dbReference>
<evidence type="ECO:0000256" key="8">
    <source>
        <dbReference type="ARBA" id="ARBA00022842"/>
    </source>
</evidence>
<accession>A0AA36D1W8</accession>
<dbReference type="Pfam" id="PF12409">
    <property type="entry name" value="P5-ATPase"/>
    <property type="match status" value="1"/>
</dbReference>
<dbReference type="GO" id="GO:0016887">
    <property type="term" value="F:ATP hydrolysis activity"/>
    <property type="evidence" value="ECO:0007669"/>
    <property type="project" value="InterPro"/>
</dbReference>
<dbReference type="GO" id="GO:0006874">
    <property type="term" value="P:intracellular calcium ion homeostasis"/>
    <property type="evidence" value="ECO:0007669"/>
    <property type="project" value="TreeGrafter"/>
</dbReference>
<dbReference type="Pfam" id="PF13246">
    <property type="entry name" value="Cation_ATPase"/>
    <property type="match status" value="1"/>
</dbReference>
<gene>
    <name evidence="18" type="ORF">MSPICULIGERA_LOCUS17624</name>
</gene>
<comment type="caution">
    <text evidence="18">The sequence shown here is derived from an EMBL/GenBank/DDBJ whole genome shotgun (WGS) entry which is preliminary data.</text>
</comment>
<comment type="subcellular location">
    <subcellularLocation>
        <location evidence="1 13">Membrane</location>
        <topology evidence="1 13">Multi-pass membrane protein</topology>
    </subcellularLocation>
</comment>
<feature type="domain" description="P-type ATPase A" evidence="15">
    <location>
        <begin position="256"/>
        <end position="379"/>
    </location>
</feature>
<evidence type="ECO:0000256" key="11">
    <source>
        <dbReference type="ARBA" id="ARBA00023136"/>
    </source>
</evidence>
<keyword evidence="19" id="KW-1185">Reference proteome</keyword>
<keyword evidence="7 13" id="KW-0067">ATP-binding</keyword>
<dbReference type="InterPro" id="IPR004014">
    <property type="entry name" value="ATPase_P-typ_cation-transptr_N"/>
</dbReference>
<dbReference type="InterPro" id="IPR023298">
    <property type="entry name" value="ATPase_P-typ_TM_dom_sf"/>
</dbReference>
<dbReference type="Gene3D" id="3.40.50.1000">
    <property type="entry name" value="HAD superfamily/HAD-like"/>
    <property type="match status" value="1"/>
</dbReference>
<feature type="transmembrane region" description="Helical" evidence="13">
    <location>
        <begin position="393"/>
        <end position="418"/>
    </location>
</feature>
<evidence type="ECO:0000259" key="16">
    <source>
        <dbReference type="Pfam" id="PF00690"/>
    </source>
</evidence>
<keyword evidence="10 13" id="KW-1133">Transmembrane helix</keyword>
<dbReference type="InterPro" id="IPR047819">
    <property type="entry name" value="P5A-ATPase_N"/>
</dbReference>
<keyword evidence="9 13" id="KW-1278">Translocase</keyword>
<dbReference type="Gene3D" id="1.20.1110.10">
    <property type="entry name" value="Calcium-transporting ATPase, transmembrane domain"/>
    <property type="match status" value="1"/>
</dbReference>
<dbReference type="SFLD" id="SFLDS00003">
    <property type="entry name" value="Haloacid_Dehalogenase"/>
    <property type="match status" value="1"/>
</dbReference>
<dbReference type="PROSITE" id="PS01229">
    <property type="entry name" value="COF_2"/>
    <property type="match status" value="1"/>
</dbReference>
<dbReference type="InterPro" id="IPR018303">
    <property type="entry name" value="ATPase_P-typ_P_site"/>
</dbReference>
<evidence type="ECO:0000256" key="2">
    <source>
        <dbReference type="ARBA" id="ARBA00006000"/>
    </source>
</evidence>
<feature type="domain" description="Cation-transporting P-type ATPase N-terminal" evidence="16">
    <location>
        <begin position="160"/>
        <end position="208"/>
    </location>
</feature>
<evidence type="ECO:0000313" key="18">
    <source>
        <dbReference type="EMBL" id="CAJ0579405.1"/>
    </source>
</evidence>
<keyword evidence="3" id="KW-0597">Phosphoprotein</keyword>